<keyword evidence="2 6" id="KW-0812">Transmembrane</keyword>
<evidence type="ECO:0000313" key="9">
    <source>
        <dbReference type="Proteomes" id="UP000184363"/>
    </source>
</evidence>
<dbReference type="PROSITE" id="PS51012">
    <property type="entry name" value="ABC_TM2"/>
    <property type="match status" value="1"/>
</dbReference>
<evidence type="ECO:0000256" key="5">
    <source>
        <dbReference type="ARBA" id="ARBA00023251"/>
    </source>
</evidence>
<dbReference type="GO" id="GO:0043190">
    <property type="term" value="C:ATP-binding cassette (ABC) transporter complex"/>
    <property type="evidence" value="ECO:0007669"/>
    <property type="project" value="InterPro"/>
</dbReference>
<evidence type="ECO:0000313" key="8">
    <source>
        <dbReference type="EMBL" id="SHL17921.1"/>
    </source>
</evidence>
<evidence type="ECO:0000256" key="2">
    <source>
        <dbReference type="ARBA" id="ARBA00022692"/>
    </source>
</evidence>
<dbReference type="InterPro" id="IPR013525">
    <property type="entry name" value="ABC2_TM"/>
</dbReference>
<dbReference type="PANTHER" id="PTHR43229:SF2">
    <property type="entry name" value="NODULATION PROTEIN J"/>
    <property type="match status" value="1"/>
</dbReference>
<dbReference type="GO" id="GO:0046677">
    <property type="term" value="P:response to antibiotic"/>
    <property type="evidence" value="ECO:0007669"/>
    <property type="project" value="UniProtKB-KW"/>
</dbReference>
<proteinExistence type="inferred from homology"/>
<protein>
    <recommendedName>
        <fullName evidence="6">Transport permease protein</fullName>
    </recommendedName>
</protein>
<keyword evidence="3 6" id="KW-1133">Transmembrane helix</keyword>
<feature type="domain" description="ABC transmembrane type-2" evidence="7">
    <location>
        <begin position="23"/>
        <end position="248"/>
    </location>
</feature>
<feature type="transmembrane region" description="Helical" evidence="6">
    <location>
        <begin position="223"/>
        <end position="245"/>
    </location>
</feature>
<dbReference type="InterPro" id="IPR051784">
    <property type="entry name" value="Nod_factor_ABC_transporter"/>
</dbReference>
<dbReference type="STRING" id="1848.SAMN05443637_12030"/>
<keyword evidence="4 6" id="KW-0472">Membrane</keyword>
<dbReference type="RefSeq" id="WP_200804075.1">
    <property type="nucleotide sequence ID" value="NZ_CALGVN010000030.1"/>
</dbReference>
<keyword evidence="6" id="KW-0813">Transport</keyword>
<gene>
    <name evidence="8" type="ORF">SAMN05443637_12030</name>
</gene>
<dbReference type="InterPro" id="IPR000412">
    <property type="entry name" value="ABC_2_transport"/>
</dbReference>
<evidence type="ECO:0000256" key="3">
    <source>
        <dbReference type="ARBA" id="ARBA00022989"/>
    </source>
</evidence>
<dbReference type="GO" id="GO:0140359">
    <property type="term" value="F:ABC-type transporter activity"/>
    <property type="evidence" value="ECO:0007669"/>
    <property type="project" value="InterPro"/>
</dbReference>
<dbReference type="EMBL" id="FRAP01000020">
    <property type="protein sequence ID" value="SHL17921.1"/>
    <property type="molecule type" value="Genomic_DNA"/>
</dbReference>
<feature type="transmembrane region" description="Helical" evidence="6">
    <location>
        <begin position="21"/>
        <end position="47"/>
    </location>
</feature>
<keyword evidence="9" id="KW-1185">Reference proteome</keyword>
<keyword evidence="5" id="KW-0046">Antibiotic resistance</keyword>
<reference evidence="8 9" key="1">
    <citation type="submission" date="2016-11" db="EMBL/GenBank/DDBJ databases">
        <authorList>
            <person name="Jaros S."/>
            <person name="Januszkiewicz K."/>
            <person name="Wedrychowicz H."/>
        </authorList>
    </citation>
    <scope>NUCLEOTIDE SEQUENCE [LARGE SCALE GENOMIC DNA]</scope>
    <source>
        <strain evidence="8 9">DSM 43832</strain>
    </source>
</reference>
<feature type="transmembrane region" description="Helical" evidence="6">
    <location>
        <begin position="167"/>
        <end position="185"/>
    </location>
</feature>
<evidence type="ECO:0000256" key="6">
    <source>
        <dbReference type="RuleBase" id="RU361157"/>
    </source>
</evidence>
<evidence type="ECO:0000259" key="7">
    <source>
        <dbReference type="PROSITE" id="PS51012"/>
    </source>
</evidence>
<dbReference type="PANTHER" id="PTHR43229">
    <property type="entry name" value="NODULATION PROTEIN J"/>
    <property type="match status" value="1"/>
</dbReference>
<organism evidence="8 9">
    <name type="scientific">Pseudonocardia thermophila</name>
    <dbReference type="NCBI Taxonomy" id="1848"/>
    <lineage>
        <taxon>Bacteria</taxon>
        <taxon>Bacillati</taxon>
        <taxon>Actinomycetota</taxon>
        <taxon>Actinomycetes</taxon>
        <taxon>Pseudonocardiales</taxon>
        <taxon>Pseudonocardiaceae</taxon>
        <taxon>Pseudonocardia</taxon>
    </lineage>
</organism>
<dbReference type="PIRSF" id="PIRSF006648">
    <property type="entry name" value="DrrB"/>
    <property type="match status" value="1"/>
</dbReference>
<feature type="transmembrane region" description="Helical" evidence="6">
    <location>
        <begin position="92"/>
        <end position="125"/>
    </location>
</feature>
<feature type="transmembrane region" description="Helical" evidence="6">
    <location>
        <begin position="53"/>
        <end position="71"/>
    </location>
</feature>
<accession>A0A1M6YI00</accession>
<sequence length="250" mass="25637">MTVMTEVGTLIGRSVRHTARSVDATIVAIVLPVMILLTFVYVLGGAIDTGTDYLTYVVPGIVVLCAAHGSAMTATSVNHDLTTGMVDRIRSLPVVGASLLVGHVVAGVLRNLVSTAVVIAVAVLLGFRPAASPLDWVLTTGLLALFMAAFGAIAAAWGLFVRGPEAAGALAFVLLFLPYVSSAFVPPETMPAVLRGFAAHQPTTPVVETLRALLLGGAESSPAVPAVLWCAGLLVAGVAAAGALFRRRTS</sequence>
<dbReference type="AlphaFoldDB" id="A0A1M6YI00"/>
<comment type="similarity">
    <text evidence="6">Belongs to the ABC-2 integral membrane protein family.</text>
</comment>
<feature type="transmembrane region" description="Helical" evidence="6">
    <location>
        <begin position="137"/>
        <end position="160"/>
    </location>
</feature>
<evidence type="ECO:0000256" key="4">
    <source>
        <dbReference type="ARBA" id="ARBA00023136"/>
    </source>
</evidence>
<dbReference type="Pfam" id="PF01061">
    <property type="entry name" value="ABC2_membrane"/>
    <property type="match status" value="1"/>
</dbReference>
<evidence type="ECO:0000256" key="1">
    <source>
        <dbReference type="ARBA" id="ARBA00004141"/>
    </source>
</evidence>
<comment type="subcellular location">
    <subcellularLocation>
        <location evidence="6">Cell membrane</location>
        <topology evidence="6">Multi-pass membrane protein</topology>
    </subcellularLocation>
    <subcellularLocation>
        <location evidence="1">Membrane</location>
        <topology evidence="1">Multi-pass membrane protein</topology>
    </subcellularLocation>
</comment>
<dbReference type="InterPro" id="IPR047817">
    <property type="entry name" value="ABC2_TM_bact-type"/>
</dbReference>
<dbReference type="Proteomes" id="UP000184363">
    <property type="component" value="Unassembled WGS sequence"/>
</dbReference>
<name>A0A1M6YI00_PSETH</name>
<keyword evidence="6" id="KW-1003">Cell membrane</keyword>